<comment type="caution">
    <text evidence="2">The sequence shown here is derived from an EMBL/GenBank/DDBJ whole genome shotgun (WGS) entry which is preliminary data.</text>
</comment>
<organism evidence="2 3">
    <name type="scientific">Schizophyllum amplum</name>
    <dbReference type="NCBI Taxonomy" id="97359"/>
    <lineage>
        <taxon>Eukaryota</taxon>
        <taxon>Fungi</taxon>
        <taxon>Dikarya</taxon>
        <taxon>Basidiomycota</taxon>
        <taxon>Agaricomycotina</taxon>
        <taxon>Agaricomycetes</taxon>
        <taxon>Agaricomycetidae</taxon>
        <taxon>Agaricales</taxon>
        <taxon>Schizophyllaceae</taxon>
        <taxon>Schizophyllum</taxon>
    </lineage>
</organism>
<gene>
    <name evidence="2" type="ORF">BD626DRAFT_586761</name>
</gene>
<reference evidence="2 3" key="1">
    <citation type="journal article" date="2019" name="New Phytol.">
        <title>Comparative genomics reveals unique wood-decay strategies and fruiting body development in the Schizophyllaceae.</title>
        <authorList>
            <person name="Almasi E."/>
            <person name="Sahu N."/>
            <person name="Krizsan K."/>
            <person name="Balint B."/>
            <person name="Kovacs G.M."/>
            <person name="Kiss B."/>
            <person name="Cseklye J."/>
            <person name="Drula E."/>
            <person name="Henrissat B."/>
            <person name="Nagy I."/>
            <person name="Chovatia M."/>
            <person name="Adam C."/>
            <person name="LaButti K."/>
            <person name="Lipzen A."/>
            <person name="Riley R."/>
            <person name="Grigoriev I.V."/>
            <person name="Nagy L.G."/>
        </authorList>
    </citation>
    <scope>NUCLEOTIDE SEQUENCE [LARGE SCALE GENOMIC DNA]</scope>
    <source>
        <strain evidence="2 3">NL-1724</strain>
    </source>
</reference>
<sequence length="319" mass="35772">MAERLDKAVRGVTAYPMQASLVQELLQLEEQLRLTQEQYELEKSVLANLREATSSWETAKAQGKTISEWNEEWFNAGGAHGALRPLLRVPRIRVLSVVKRSGIPGVKLLVQPFHVPAFLLPGFGNTGWGLRDTITHIGGWVVVMVASYHHPPALMCLTCAAPDCALAQAFNHPNRKSFDIEAELLRRELKERRSKQKEWHVLRERMEKAISTVKEWQSARRKGITTTEWKTSSLAEMITGEDAAETLDSAKCHGITTTDWKASHLAAAADDKAMTQIGYPDKRDMQGEVLMKHIGKRTFEMPSNHQMTQSGPARRLSVG</sequence>
<protein>
    <submittedName>
        <fullName evidence="2">Uncharacterized protein</fullName>
    </submittedName>
</protein>
<accession>A0A550BXU8</accession>
<evidence type="ECO:0000313" key="2">
    <source>
        <dbReference type="EMBL" id="TRM57367.1"/>
    </source>
</evidence>
<evidence type="ECO:0000313" key="3">
    <source>
        <dbReference type="Proteomes" id="UP000320762"/>
    </source>
</evidence>
<dbReference type="EMBL" id="VDMD01000049">
    <property type="protein sequence ID" value="TRM57367.1"/>
    <property type="molecule type" value="Genomic_DNA"/>
</dbReference>
<dbReference type="AlphaFoldDB" id="A0A550BXU8"/>
<keyword evidence="3" id="KW-1185">Reference proteome</keyword>
<proteinExistence type="predicted"/>
<evidence type="ECO:0000256" key="1">
    <source>
        <dbReference type="SAM" id="Coils"/>
    </source>
</evidence>
<keyword evidence="1" id="KW-0175">Coiled coil</keyword>
<feature type="coiled-coil region" evidence="1">
    <location>
        <begin position="18"/>
        <end position="45"/>
    </location>
</feature>
<dbReference type="Proteomes" id="UP000320762">
    <property type="component" value="Unassembled WGS sequence"/>
</dbReference>
<name>A0A550BXU8_9AGAR</name>